<dbReference type="RefSeq" id="WP_359873105.1">
    <property type="nucleotide sequence ID" value="NZ_JBEYHT010000004.1"/>
</dbReference>
<gene>
    <name evidence="2" type="ORF">SLA_6733</name>
</gene>
<keyword evidence="1" id="KW-0812">Transmembrane</keyword>
<feature type="transmembrane region" description="Helical" evidence="1">
    <location>
        <begin position="49"/>
        <end position="68"/>
    </location>
</feature>
<dbReference type="KEGG" id="slau:SLA_6733"/>
<evidence type="ECO:0000313" key="3">
    <source>
        <dbReference type="Proteomes" id="UP000217676"/>
    </source>
</evidence>
<feature type="transmembrane region" description="Helical" evidence="1">
    <location>
        <begin position="12"/>
        <end position="37"/>
    </location>
</feature>
<evidence type="ECO:0000256" key="1">
    <source>
        <dbReference type="SAM" id="Phobius"/>
    </source>
</evidence>
<sequence>MSRNQTLSSPRVSVAPAGIVADGVFKVLLAAVSGIGAAPLGDLLGVETWLMAVCAVALLAGGASELAWRRRRPAAVYLRLMIAYDSGWALAALAGGLVAWRGGTAGGELWIGYQTVAPLVFAALLTAASAPRPSAAEA</sequence>
<dbReference type="AlphaFoldDB" id="A0A160P6U6"/>
<reference evidence="2 3" key="1">
    <citation type="journal article" date="2016" name="Genome Announc.">
        <title>Complete Genome Sequence of Thiostrepton-Producing Streptomyces laurentii ATCC 31255.</title>
        <authorList>
            <person name="Doi K."/>
            <person name="Fujino Y."/>
            <person name="Nagayoshi Y."/>
            <person name="Ohshima T."/>
            <person name="Ogata S."/>
        </authorList>
    </citation>
    <scope>NUCLEOTIDE SEQUENCE [LARGE SCALE GENOMIC DNA]</scope>
    <source>
        <strain evidence="2 3">ATCC 31255</strain>
    </source>
</reference>
<organism evidence="2 3">
    <name type="scientific">Streptomyces laurentii</name>
    <dbReference type="NCBI Taxonomy" id="39478"/>
    <lineage>
        <taxon>Bacteria</taxon>
        <taxon>Bacillati</taxon>
        <taxon>Actinomycetota</taxon>
        <taxon>Actinomycetes</taxon>
        <taxon>Kitasatosporales</taxon>
        <taxon>Streptomycetaceae</taxon>
        <taxon>Streptomyces</taxon>
    </lineage>
</organism>
<feature type="transmembrane region" description="Helical" evidence="1">
    <location>
        <begin position="111"/>
        <end position="130"/>
    </location>
</feature>
<proteinExistence type="predicted"/>
<dbReference type="Proteomes" id="UP000217676">
    <property type="component" value="Chromosome"/>
</dbReference>
<keyword evidence="1" id="KW-1133">Transmembrane helix</keyword>
<accession>A0A160P6U6</accession>
<keyword evidence="3" id="KW-1185">Reference proteome</keyword>
<dbReference type="EMBL" id="AP017424">
    <property type="protein sequence ID" value="BAU87599.1"/>
    <property type="molecule type" value="Genomic_DNA"/>
</dbReference>
<feature type="transmembrane region" description="Helical" evidence="1">
    <location>
        <begin position="80"/>
        <end position="99"/>
    </location>
</feature>
<protein>
    <submittedName>
        <fullName evidence="2">Uncharacterized protein</fullName>
    </submittedName>
</protein>
<keyword evidence="1" id="KW-0472">Membrane</keyword>
<evidence type="ECO:0000313" key="2">
    <source>
        <dbReference type="EMBL" id="BAU87599.1"/>
    </source>
</evidence>
<name>A0A160P6U6_STRLU</name>